<dbReference type="InterPro" id="IPR013325">
    <property type="entry name" value="RNA_pol_sigma_r2"/>
</dbReference>
<keyword evidence="3" id="KW-0805">Transcription regulation</keyword>
<evidence type="ECO:0000256" key="7">
    <source>
        <dbReference type="ARBA" id="ARBA00024701"/>
    </source>
</evidence>
<dbReference type="Proteomes" id="UP000000292">
    <property type="component" value="Chromosome"/>
</dbReference>
<dbReference type="PANTHER" id="PTHR43133:SF8">
    <property type="entry name" value="RNA POLYMERASE SIGMA FACTOR HI_1459-RELATED"/>
    <property type="match status" value="1"/>
</dbReference>
<sequence>MDTLVLAAKSGDQDAFMALYQEFRDRLRRWAHGYWIPGAERDDVMQHALIGFWKAVRGYDGQTPFLAFAKMCVKRELVTVLKMARRQKHFWHLTALSLDAECPWIEDSERTVLDVFVDRTAPSVEDEVFGPPQGASPQELVKWADQNWKLNLSELEREVWRLRIEGHSYEEIQRVLGCGYKTVDNAVQRLRKKAKKAIARNLEPKTVLA</sequence>
<keyword evidence="4" id="KW-0731">Sigma factor</keyword>
<gene>
    <name evidence="10" type="ordered locus">TC41_1780</name>
</gene>
<dbReference type="InterPro" id="IPR007627">
    <property type="entry name" value="RNA_pol_sigma70_r2"/>
</dbReference>
<dbReference type="KEGG" id="aad:TC41_1780"/>
<dbReference type="Gene3D" id="1.10.1740.10">
    <property type="match status" value="1"/>
</dbReference>
<keyword evidence="6" id="KW-0804">Transcription</keyword>
<dbReference type="AlphaFoldDB" id="F8ICN8"/>
<organism evidence="10 11">
    <name type="scientific">Alicyclobacillus acidocaldarius (strain Tc-4-1)</name>
    <name type="common">Bacillus acidocaldarius</name>
    <dbReference type="NCBI Taxonomy" id="1048834"/>
    <lineage>
        <taxon>Bacteria</taxon>
        <taxon>Bacillati</taxon>
        <taxon>Bacillota</taxon>
        <taxon>Bacilli</taxon>
        <taxon>Bacillales</taxon>
        <taxon>Alicyclobacillaceae</taxon>
        <taxon>Alicyclobacillus</taxon>
    </lineage>
</organism>
<reference evidence="11" key="2">
    <citation type="submission" date="2011-06" db="EMBL/GenBank/DDBJ databases">
        <title>The complete genome sequence of Alicyclobacillus acidocaldarius sp. Tc-4-1.</title>
        <authorList>
            <person name="Chen Y."/>
            <person name="He Y."/>
            <person name="Dong Z."/>
            <person name="Hu S."/>
        </authorList>
    </citation>
    <scope>NUCLEOTIDE SEQUENCE [LARGE SCALE GENOMIC DNA]</scope>
    <source>
        <strain evidence="11">Tc-4-1</strain>
    </source>
</reference>
<dbReference type="SUPFAM" id="SSF46894">
    <property type="entry name" value="C-terminal effector domain of the bipartite response regulators"/>
    <property type="match status" value="1"/>
</dbReference>
<name>F8ICN8_ALIAT</name>
<keyword evidence="5" id="KW-0238">DNA-binding</keyword>
<dbReference type="GO" id="GO:0006352">
    <property type="term" value="P:DNA-templated transcription initiation"/>
    <property type="evidence" value="ECO:0007669"/>
    <property type="project" value="InterPro"/>
</dbReference>
<evidence type="ECO:0000259" key="8">
    <source>
        <dbReference type="Pfam" id="PF04542"/>
    </source>
</evidence>
<protein>
    <recommendedName>
        <fullName evidence="2">RNA polymerase sigma factor SigS</fullName>
    </recommendedName>
</protein>
<dbReference type="EMBL" id="CP002902">
    <property type="protein sequence ID" value="AEJ43703.1"/>
    <property type="molecule type" value="Genomic_DNA"/>
</dbReference>
<dbReference type="HOGENOM" id="CLU_090333_0_1_9"/>
<dbReference type="InterPro" id="IPR016032">
    <property type="entry name" value="Sig_transdc_resp-reg_C-effctor"/>
</dbReference>
<dbReference type="InterPro" id="IPR013249">
    <property type="entry name" value="RNA_pol_sigma70_r4_t2"/>
</dbReference>
<evidence type="ECO:0000313" key="10">
    <source>
        <dbReference type="EMBL" id="AEJ43703.1"/>
    </source>
</evidence>
<dbReference type="InterPro" id="IPR014284">
    <property type="entry name" value="RNA_pol_sigma-70_dom"/>
</dbReference>
<dbReference type="Gene3D" id="1.10.10.10">
    <property type="entry name" value="Winged helix-like DNA-binding domain superfamily/Winged helix DNA-binding domain"/>
    <property type="match status" value="1"/>
</dbReference>
<proteinExistence type="inferred from homology"/>
<dbReference type="PANTHER" id="PTHR43133">
    <property type="entry name" value="RNA POLYMERASE ECF-TYPE SIGMA FACTO"/>
    <property type="match status" value="1"/>
</dbReference>
<evidence type="ECO:0000256" key="3">
    <source>
        <dbReference type="ARBA" id="ARBA00023015"/>
    </source>
</evidence>
<evidence type="ECO:0000256" key="5">
    <source>
        <dbReference type="ARBA" id="ARBA00023125"/>
    </source>
</evidence>
<feature type="domain" description="RNA polymerase sigma-70 region 2" evidence="8">
    <location>
        <begin position="19"/>
        <end position="86"/>
    </location>
</feature>
<comment type="similarity">
    <text evidence="1">Belongs to the sigma-70 factor family.</text>
</comment>
<dbReference type="InterPro" id="IPR036388">
    <property type="entry name" value="WH-like_DNA-bd_sf"/>
</dbReference>
<evidence type="ECO:0000259" key="9">
    <source>
        <dbReference type="Pfam" id="PF08281"/>
    </source>
</evidence>
<evidence type="ECO:0000256" key="4">
    <source>
        <dbReference type="ARBA" id="ARBA00023082"/>
    </source>
</evidence>
<dbReference type="eggNOG" id="COG1595">
    <property type="taxonomic scope" value="Bacteria"/>
</dbReference>
<dbReference type="PATRIC" id="fig|1048834.4.peg.1687"/>
<evidence type="ECO:0000256" key="1">
    <source>
        <dbReference type="ARBA" id="ARBA00007788"/>
    </source>
</evidence>
<dbReference type="SUPFAM" id="SSF88946">
    <property type="entry name" value="Sigma2 domain of RNA polymerase sigma factors"/>
    <property type="match status" value="1"/>
</dbReference>
<dbReference type="InterPro" id="IPR039425">
    <property type="entry name" value="RNA_pol_sigma-70-like"/>
</dbReference>
<evidence type="ECO:0000313" key="11">
    <source>
        <dbReference type="Proteomes" id="UP000000292"/>
    </source>
</evidence>
<dbReference type="Pfam" id="PF04542">
    <property type="entry name" value="Sigma70_r2"/>
    <property type="match status" value="1"/>
</dbReference>
<comment type="function">
    <text evidence="7">Sigma factors are initiation factors that promote the attachment of RNA polymerase to specific initiation sites and are then released. Sigma-S contributes to the protection against external stress, thus playing a role in cellular fitness and survival.</text>
</comment>
<dbReference type="OrthoDB" id="9783788at2"/>
<feature type="domain" description="RNA polymerase sigma factor 70 region 4 type 2" evidence="9">
    <location>
        <begin position="152"/>
        <end position="193"/>
    </location>
</feature>
<dbReference type="STRING" id="1048834.TC41_1780"/>
<reference evidence="10 11" key="1">
    <citation type="journal article" date="2011" name="J. Bacteriol.">
        <title>Complete Genome Sequence of Alicyclobacillus acidocaldarius Strain Tc-4-1.</title>
        <authorList>
            <person name="Chen Y."/>
            <person name="He Y."/>
            <person name="Zhang B."/>
            <person name="Yang J."/>
            <person name="Li W."/>
            <person name="Dong Z."/>
            <person name="Hu S."/>
        </authorList>
    </citation>
    <scope>NUCLEOTIDE SEQUENCE [LARGE SCALE GENOMIC DNA]</scope>
    <source>
        <strain evidence="10 11">Tc-4-1</strain>
    </source>
</reference>
<accession>F8ICN8</accession>
<dbReference type="GO" id="GO:0016987">
    <property type="term" value="F:sigma factor activity"/>
    <property type="evidence" value="ECO:0007669"/>
    <property type="project" value="UniProtKB-KW"/>
</dbReference>
<dbReference type="NCBIfam" id="TIGR02937">
    <property type="entry name" value="sigma70-ECF"/>
    <property type="match status" value="1"/>
</dbReference>
<dbReference type="GO" id="GO:0003677">
    <property type="term" value="F:DNA binding"/>
    <property type="evidence" value="ECO:0007669"/>
    <property type="project" value="UniProtKB-KW"/>
</dbReference>
<evidence type="ECO:0000256" key="2">
    <source>
        <dbReference type="ARBA" id="ARBA00021245"/>
    </source>
</evidence>
<dbReference type="RefSeq" id="WP_014464567.1">
    <property type="nucleotide sequence ID" value="NC_017167.1"/>
</dbReference>
<evidence type="ECO:0000256" key="6">
    <source>
        <dbReference type="ARBA" id="ARBA00023163"/>
    </source>
</evidence>
<dbReference type="Pfam" id="PF08281">
    <property type="entry name" value="Sigma70_r4_2"/>
    <property type="match status" value="1"/>
</dbReference>